<dbReference type="PROSITE" id="PS00409">
    <property type="entry name" value="PROKAR_NTER_METHYL"/>
    <property type="match status" value="1"/>
</dbReference>
<evidence type="ECO:0000313" key="4">
    <source>
        <dbReference type="Proteomes" id="UP000199524"/>
    </source>
</evidence>
<keyword evidence="2" id="KW-0812">Transmembrane</keyword>
<dbReference type="GO" id="GO:0015628">
    <property type="term" value="P:protein secretion by the type II secretion system"/>
    <property type="evidence" value="ECO:0007669"/>
    <property type="project" value="InterPro"/>
</dbReference>
<reference evidence="4" key="1">
    <citation type="submission" date="2016-10" db="EMBL/GenBank/DDBJ databases">
        <authorList>
            <person name="Varghese N."/>
            <person name="Submissions S."/>
        </authorList>
    </citation>
    <scope>NUCLEOTIDE SEQUENCE [LARGE SCALE GENOMIC DNA]</scope>
    <source>
        <strain evidence="4">ATCC 23835</strain>
    </source>
</reference>
<dbReference type="Pfam" id="PF07963">
    <property type="entry name" value="N_methyl"/>
    <property type="match status" value="1"/>
</dbReference>
<protein>
    <submittedName>
        <fullName evidence="3">Type IV pilus assembly protein PilE</fullName>
    </submittedName>
</protein>
<dbReference type="GO" id="GO:0043683">
    <property type="term" value="P:type IV pilus assembly"/>
    <property type="evidence" value="ECO:0007669"/>
    <property type="project" value="InterPro"/>
</dbReference>
<keyword evidence="2" id="KW-0472">Membrane</keyword>
<dbReference type="InterPro" id="IPR031982">
    <property type="entry name" value="PilE-like"/>
</dbReference>
<name>A0A1H1TV45_9PSED</name>
<evidence type="ECO:0000256" key="2">
    <source>
        <dbReference type="SAM" id="Phobius"/>
    </source>
</evidence>
<dbReference type="Pfam" id="PF16732">
    <property type="entry name" value="ComP_DUS"/>
    <property type="match status" value="1"/>
</dbReference>
<proteinExistence type="predicted"/>
<dbReference type="GO" id="GO:0015627">
    <property type="term" value="C:type II protein secretion system complex"/>
    <property type="evidence" value="ECO:0007669"/>
    <property type="project" value="InterPro"/>
</dbReference>
<dbReference type="AlphaFoldDB" id="A0A1H1TV45"/>
<keyword evidence="1" id="KW-0488">Methylation</keyword>
<accession>A0A1H1TV45</accession>
<sequence length="177" mass="18417">MGTVTETLRNSGIMRAAHGSTEHIGQTSMKHNSAQSGFTLVELMVTVVVVAILAAVALPAYSSYISKSSLKAAQADLVALSLNLENTYQKQLVYPTATASGVTQIQCVLTGSASSCTTNPSSGWKPSQQDKFTYSLTSTATTYTVTATGINGDLSNCTITLGQATGKPTTNSSCSYN</sequence>
<keyword evidence="4" id="KW-1185">Reference proteome</keyword>
<dbReference type="NCBIfam" id="TIGR02532">
    <property type="entry name" value="IV_pilin_GFxxxE"/>
    <property type="match status" value="1"/>
</dbReference>
<organism evidence="3 4">
    <name type="scientific">Pseudomonas asplenii</name>
    <dbReference type="NCBI Taxonomy" id="53407"/>
    <lineage>
        <taxon>Bacteria</taxon>
        <taxon>Pseudomonadati</taxon>
        <taxon>Pseudomonadota</taxon>
        <taxon>Gammaproteobacteria</taxon>
        <taxon>Pseudomonadales</taxon>
        <taxon>Pseudomonadaceae</taxon>
        <taxon>Pseudomonas</taxon>
    </lineage>
</organism>
<feature type="transmembrane region" description="Helical" evidence="2">
    <location>
        <begin position="38"/>
        <end position="61"/>
    </location>
</feature>
<dbReference type="Gene3D" id="3.30.700.10">
    <property type="entry name" value="Glycoprotein, Type 4 Pilin"/>
    <property type="match status" value="1"/>
</dbReference>
<dbReference type="SUPFAM" id="SSF54523">
    <property type="entry name" value="Pili subunits"/>
    <property type="match status" value="1"/>
</dbReference>
<dbReference type="PANTHER" id="PTHR30093">
    <property type="entry name" value="GENERAL SECRETION PATHWAY PROTEIN G"/>
    <property type="match status" value="1"/>
</dbReference>
<dbReference type="Proteomes" id="UP000199524">
    <property type="component" value="Chromosome I"/>
</dbReference>
<dbReference type="InterPro" id="IPR000983">
    <property type="entry name" value="Bac_GSPG_pilin"/>
</dbReference>
<dbReference type="PANTHER" id="PTHR30093:SF47">
    <property type="entry name" value="TYPE IV PILUS NON-CORE MINOR PILIN PILE"/>
    <property type="match status" value="1"/>
</dbReference>
<gene>
    <name evidence="3" type="ORF">SAMN05216598_2235</name>
</gene>
<dbReference type="InterPro" id="IPR045584">
    <property type="entry name" value="Pilin-like"/>
</dbReference>
<dbReference type="EMBL" id="LT629777">
    <property type="protein sequence ID" value="SDS63961.1"/>
    <property type="molecule type" value="Genomic_DNA"/>
</dbReference>
<evidence type="ECO:0000256" key="1">
    <source>
        <dbReference type="ARBA" id="ARBA00022481"/>
    </source>
</evidence>
<dbReference type="InterPro" id="IPR012902">
    <property type="entry name" value="N_methyl_site"/>
</dbReference>
<keyword evidence="2" id="KW-1133">Transmembrane helix</keyword>
<evidence type="ECO:0000313" key="3">
    <source>
        <dbReference type="EMBL" id="SDS63961.1"/>
    </source>
</evidence>
<dbReference type="PRINTS" id="PR00813">
    <property type="entry name" value="BCTERIALGSPG"/>
</dbReference>